<dbReference type="Gramene" id="TraesRN7D0100386900.1">
    <property type="protein sequence ID" value="TraesRN7D0100386900.1"/>
    <property type="gene ID" value="TraesRN7D0100386900"/>
</dbReference>
<feature type="compositionally biased region" description="Basic and acidic residues" evidence="1">
    <location>
        <begin position="49"/>
        <end position="63"/>
    </location>
</feature>
<dbReference type="InterPro" id="IPR011047">
    <property type="entry name" value="Quinoprotein_ADH-like_sf"/>
</dbReference>
<proteinExistence type="predicted"/>
<name>A0A3B6TFE9_WHEAT</name>
<dbReference type="Gramene" id="TraesARI7D03G04402980.1">
    <property type="protein sequence ID" value="TraesARI7D03G04402980.1.CDS1"/>
    <property type="gene ID" value="TraesARI7D03G04402980"/>
</dbReference>
<dbReference type="Gramene" id="TraesMAC7D03G04318880.1">
    <property type="protein sequence ID" value="TraesMAC7D03G04318880.1.CDS1"/>
    <property type="gene ID" value="TraesMAC7D03G04318880"/>
</dbReference>
<dbReference type="InterPro" id="IPR057441">
    <property type="entry name" value="Beta_prop_At2g24240"/>
</dbReference>
<dbReference type="Gramene" id="TraesLAC7D03G04274840.1">
    <property type="protein sequence ID" value="TraesLAC7D03G04274840.1.CDS1"/>
    <property type="gene ID" value="TraesLAC7D03G04274840"/>
</dbReference>
<dbReference type="SMR" id="A0A3B6TFE9"/>
<dbReference type="Gramene" id="TraesCS7D02G165100.1">
    <property type="protein sequence ID" value="TraesCS7D02G165100.1.cds1"/>
    <property type="gene ID" value="TraesCS7D02G165100"/>
</dbReference>
<dbReference type="Gramene" id="TraesROB_scaffold_026191_01G000100.1">
    <property type="protein sequence ID" value="TraesROB_scaffold_026191_01G000100.1"/>
    <property type="gene ID" value="TraesROB_scaffold_026191_01G000100"/>
</dbReference>
<reference evidence="3" key="1">
    <citation type="submission" date="2018-08" db="EMBL/GenBank/DDBJ databases">
        <authorList>
            <person name="Rossello M."/>
        </authorList>
    </citation>
    <scope>NUCLEOTIDE SEQUENCE [LARGE SCALE GENOMIC DNA]</scope>
    <source>
        <strain evidence="3">cv. Chinese Spring</strain>
    </source>
</reference>
<dbReference type="Gramene" id="TraesJUL7D03G04371480.1">
    <property type="protein sequence ID" value="TraesJUL7D03G04371480.1.CDS1"/>
    <property type="gene ID" value="TraesJUL7D03G04371480"/>
</dbReference>
<dbReference type="Gramene" id="TraesSTA7D03G04321400.1">
    <property type="protein sequence ID" value="TraesSTA7D03G04321400.1.CDS1"/>
    <property type="gene ID" value="TraesSTA7D03G04321400"/>
</dbReference>
<dbReference type="Proteomes" id="UP000019116">
    <property type="component" value="Chromosome 7D"/>
</dbReference>
<dbReference type="SUPFAM" id="SSF50998">
    <property type="entry name" value="Quinoprotein alcohol dehydrogenase-like"/>
    <property type="match status" value="1"/>
</dbReference>
<dbReference type="Gramene" id="TraesWEE_scaffold_031989_01G000200.1">
    <property type="protein sequence ID" value="TraesWEE_scaffold_031989_01G000200.1"/>
    <property type="gene ID" value="TraesWEE_scaffold_031989_01G000200"/>
</dbReference>
<evidence type="ECO:0000313" key="4">
    <source>
        <dbReference type="Proteomes" id="UP000019116"/>
    </source>
</evidence>
<dbReference type="Gramene" id="TraesJAG7D03G04310730.1">
    <property type="protein sequence ID" value="TraesJAG7D03G04310730.1.CDS1"/>
    <property type="gene ID" value="TraesJAG7D03G04310730"/>
</dbReference>
<dbReference type="Gramene" id="TraesNOR7D03G04376570.1">
    <property type="protein sequence ID" value="TraesNOR7D03G04376570.1.CDS1"/>
    <property type="gene ID" value="TraesNOR7D03G04376570"/>
</dbReference>
<evidence type="ECO:0000256" key="1">
    <source>
        <dbReference type="SAM" id="MobiDB-lite"/>
    </source>
</evidence>
<feature type="region of interest" description="Disordered" evidence="1">
    <location>
        <begin position="11"/>
        <end position="86"/>
    </location>
</feature>
<feature type="domain" description="At2g24240-like C-terminal beta-propeller" evidence="2">
    <location>
        <begin position="168"/>
        <end position="481"/>
    </location>
</feature>
<feature type="compositionally biased region" description="Basic residues" evidence="1">
    <location>
        <begin position="64"/>
        <end position="74"/>
    </location>
</feature>
<dbReference type="AlphaFoldDB" id="A0A3B6TFE9"/>
<dbReference type="Pfam" id="PF25279">
    <property type="entry name" value="Beta_prop_At2g24240"/>
    <property type="match status" value="1"/>
</dbReference>
<sequence length="487" mass="53884">MFYSWLGTIKGRGTVFRPPKPTFDATRPRARKSCTQPTGHAHATPSRPRPAERWRAGVRDDGRHAHRRGRGNHAVRHDGPLLERRRRRIRGQGRARVLHRPRPGLLRFAPGQLRTGELHVPAGVPERVLFREANYYGLLDRVRAARIGELDLERVRLAASVPPERVPVDHPVVRAAPDGGCCITHTYTHGTTARVYNWMLEQRRPVCLTPAVSWVRDAVYLGPSTLLVGGLGLAAFSALTGDLSHHFRLPNLGESVDLDALALASDQETNKMFASCRGRSRYADSYGIGAWDCITGEQAGSSLHFNPESKMGSTNKLQWLPKTKTLMSASVWPSFSMALVDSRDMSVVWSWWYESACEGKNRRVVDAAVMEDERSVCLISEHHDLGLLDIRIQGNSGNVQWLHQSKMSSTSKCNTSKLAVHGGLLLASKDDTISVYGGPNYDLRLALRGSQGGGAISDFSVGGDRLFAVHQENNVLNVWETPPPPII</sequence>
<dbReference type="Gramene" id="TraesLDM7D03G04334020.1">
    <property type="protein sequence ID" value="TraesLDM7D03G04334020.1.CDS1"/>
    <property type="gene ID" value="TraesLDM7D03G04334020"/>
</dbReference>
<dbReference type="Gramene" id="TraesCLE_scaffold_053960_01G000200.1">
    <property type="protein sequence ID" value="TraesCLE_scaffold_053960_01G000200.1"/>
    <property type="gene ID" value="TraesCLE_scaffold_053960_01G000200"/>
</dbReference>
<dbReference type="Gramene" id="TraesCS7D03G0373100.1">
    <property type="protein sequence ID" value="TraesCS7D03G0373100.1.CDS1"/>
    <property type="gene ID" value="TraesCS7D03G0373100"/>
</dbReference>
<protein>
    <recommendedName>
        <fullName evidence="2">At2g24240-like C-terminal beta-propeller domain-containing protein</fullName>
    </recommendedName>
</protein>
<reference evidence="3" key="2">
    <citation type="submission" date="2018-10" db="UniProtKB">
        <authorList>
            <consortium name="EnsemblPlants"/>
        </authorList>
    </citation>
    <scope>IDENTIFICATION</scope>
</reference>
<dbReference type="STRING" id="4565.A0A3B6TFE9"/>
<organism evidence="3">
    <name type="scientific">Triticum aestivum</name>
    <name type="common">Wheat</name>
    <dbReference type="NCBI Taxonomy" id="4565"/>
    <lineage>
        <taxon>Eukaryota</taxon>
        <taxon>Viridiplantae</taxon>
        <taxon>Streptophyta</taxon>
        <taxon>Embryophyta</taxon>
        <taxon>Tracheophyta</taxon>
        <taxon>Spermatophyta</taxon>
        <taxon>Magnoliopsida</taxon>
        <taxon>Liliopsida</taxon>
        <taxon>Poales</taxon>
        <taxon>Poaceae</taxon>
        <taxon>BOP clade</taxon>
        <taxon>Pooideae</taxon>
        <taxon>Triticodae</taxon>
        <taxon>Triticeae</taxon>
        <taxon>Triticinae</taxon>
        <taxon>Triticum</taxon>
    </lineage>
</organism>
<dbReference type="Gramene" id="TraesSYM7D03G04380710.1">
    <property type="protein sequence ID" value="TraesSYM7D03G04380710.1.CDS1"/>
    <property type="gene ID" value="TraesSYM7D03G04380710"/>
</dbReference>
<accession>A0A3B6TFE9</accession>
<dbReference type="Gramene" id="TraesCAD_scaffold_059730_01G000100.1">
    <property type="protein sequence ID" value="TraesCAD_scaffold_059730_01G000100.1"/>
    <property type="gene ID" value="TraesCAD_scaffold_059730_01G000100"/>
</dbReference>
<dbReference type="OMA" id="YESACEG"/>
<keyword evidence="4" id="KW-1185">Reference proteome</keyword>
<dbReference type="EnsemblPlants" id="TraesCS7D02G165100.1">
    <property type="protein sequence ID" value="TraesCS7D02G165100.1.cds1"/>
    <property type="gene ID" value="TraesCS7D02G165100"/>
</dbReference>
<evidence type="ECO:0000259" key="2">
    <source>
        <dbReference type="Pfam" id="PF25279"/>
    </source>
</evidence>
<dbReference type="OrthoDB" id="2414723at2759"/>
<evidence type="ECO:0000313" key="3">
    <source>
        <dbReference type="EnsemblPlants" id="TraesCS7D02G165100.1.cds1"/>
    </source>
</evidence>